<feature type="region of interest" description="Disordered" evidence="1">
    <location>
        <begin position="98"/>
        <end position="124"/>
    </location>
</feature>
<reference evidence="2 3" key="1">
    <citation type="journal article" date="2022" name="Nat. Plants">
        <title>Genomes of leafy and leafless Platanthera orchids illuminate the evolution of mycoheterotrophy.</title>
        <authorList>
            <person name="Li M.H."/>
            <person name="Liu K.W."/>
            <person name="Li Z."/>
            <person name="Lu H.C."/>
            <person name="Ye Q.L."/>
            <person name="Zhang D."/>
            <person name="Wang J.Y."/>
            <person name="Li Y.F."/>
            <person name="Zhong Z.M."/>
            <person name="Liu X."/>
            <person name="Yu X."/>
            <person name="Liu D.K."/>
            <person name="Tu X.D."/>
            <person name="Liu B."/>
            <person name="Hao Y."/>
            <person name="Liao X.Y."/>
            <person name="Jiang Y.T."/>
            <person name="Sun W.H."/>
            <person name="Chen J."/>
            <person name="Chen Y.Q."/>
            <person name="Ai Y."/>
            <person name="Zhai J.W."/>
            <person name="Wu S.S."/>
            <person name="Zhou Z."/>
            <person name="Hsiao Y.Y."/>
            <person name="Wu W.L."/>
            <person name="Chen Y.Y."/>
            <person name="Lin Y.F."/>
            <person name="Hsu J.L."/>
            <person name="Li C.Y."/>
            <person name="Wang Z.W."/>
            <person name="Zhao X."/>
            <person name="Zhong W.Y."/>
            <person name="Ma X.K."/>
            <person name="Ma L."/>
            <person name="Huang J."/>
            <person name="Chen G.Z."/>
            <person name="Huang M.Z."/>
            <person name="Huang L."/>
            <person name="Peng D.H."/>
            <person name="Luo Y.B."/>
            <person name="Zou S.Q."/>
            <person name="Chen S.P."/>
            <person name="Lan S."/>
            <person name="Tsai W.C."/>
            <person name="Van de Peer Y."/>
            <person name="Liu Z.J."/>
        </authorList>
    </citation>
    <scope>NUCLEOTIDE SEQUENCE [LARGE SCALE GENOMIC DNA]</scope>
    <source>
        <strain evidence="2">Lor287</strain>
    </source>
</reference>
<dbReference type="AlphaFoldDB" id="A0AAP0BXF1"/>
<keyword evidence="3" id="KW-1185">Reference proteome</keyword>
<feature type="compositionally biased region" description="Basic and acidic residues" evidence="1">
    <location>
        <begin position="98"/>
        <end position="113"/>
    </location>
</feature>
<evidence type="ECO:0000313" key="2">
    <source>
        <dbReference type="EMBL" id="KAK8954036.1"/>
    </source>
</evidence>
<name>A0AAP0BXF1_9ASPA</name>
<accession>A0AAP0BXF1</accession>
<evidence type="ECO:0000313" key="3">
    <source>
        <dbReference type="Proteomes" id="UP001418222"/>
    </source>
</evidence>
<feature type="region of interest" description="Disordered" evidence="1">
    <location>
        <begin position="145"/>
        <end position="179"/>
    </location>
</feature>
<feature type="compositionally biased region" description="Basic and acidic residues" evidence="1">
    <location>
        <begin position="166"/>
        <end position="177"/>
    </location>
</feature>
<evidence type="ECO:0000256" key="1">
    <source>
        <dbReference type="SAM" id="MobiDB-lite"/>
    </source>
</evidence>
<dbReference type="EMBL" id="JBBWWQ010000002">
    <property type="protein sequence ID" value="KAK8954036.1"/>
    <property type="molecule type" value="Genomic_DNA"/>
</dbReference>
<dbReference type="Proteomes" id="UP001418222">
    <property type="component" value="Unassembled WGS sequence"/>
</dbReference>
<gene>
    <name evidence="2" type="ORF">KSP39_PZI002080</name>
</gene>
<proteinExistence type="predicted"/>
<organism evidence="2 3">
    <name type="scientific">Platanthera zijinensis</name>
    <dbReference type="NCBI Taxonomy" id="2320716"/>
    <lineage>
        <taxon>Eukaryota</taxon>
        <taxon>Viridiplantae</taxon>
        <taxon>Streptophyta</taxon>
        <taxon>Embryophyta</taxon>
        <taxon>Tracheophyta</taxon>
        <taxon>Spermatophyta</taxon>
        <taxon>Magnoliopsida</taxon>
        <taxon>Liliopsida</taxon>
        <taxon>Asparagales</taxon>
        <taxon>Orchidaceae</taxon>
        <taxon>Orchidoideae</taxon>
        <taxon>Orchideae</taxon>
        <taxon>Orchidinae</taxon>
        <taxon>Platanthera</taxon>
    </lineage>
</organism>
<sequence length="275" mass="31157">MAKRLNTLCSVVDSIEIGWKMHMLLFLILMALEGCFYEDGCYDGKDSRVVAGLAVRVVLLVLRAAAAVCFHLRVLRAIEDTSRTLNRKKTVAFRVEDIRKSREKTPPPKRDAESECLDPSSAGNELSDGELTLFSKQFKKMFNRRRQLKNKGSSSSSSRKPYSNLEKSKKEESRERSGNIIADCSVKSKEIKISSDKKHYKDKKIEKSFLAKKKISLLDSDSESSESEEEETYIGLISIKEKADLPRIIVSIRAPLFSIDSDYEDDEELNLMALT</sequence>
<protein>
    <submittedName>
        <fullName evidence="2">Uncharacterized protein</fullName>
    </submittedName>
</protein>
<comment type="caution">
    <text evidence="2">The sequence shown here is derived from an EMBL/GenBank/DDBJ whole genome shotgun (WGS) entry which is preliminary data.</text>
</comment>